<comment type="caution">
    <text evidence="1">The sequence shown here is derived from an EMBL/GenBank/DDBJ whole genome shotgun (WGS) entry which is preliminary data.</text>
</comment>
<name>A0ACC0DTR9_9BASI</name>
<sequence>MKSKAHLRQSSGNTRPRPGILDQPADLDLIFSTLIINDSPIHQQRSGQPSKATRPADLDHSSKIDHPTDRMFLSDFLNHRKLI</sequence>
<keyword evidence="2" id="KW-1185">Reference proteome</keyword>
<organism evidence="1 2">
    <name type="scientific">Puccinia striiformis f. sp. tritici</name>
    <dbReference type="NCBI Taxonomy" id="168172"/>
    <lineage>
        <taxon>Eukaryota</taxon>
        <taxon>Fungi</taxon>
        <taxon>Dikarya</taxon>
        <taxon>Basidiomycota</taxon>
        <taxon>Pucciniomycotina</taxon>
        <taxon>Pucciniomycetes</taxon>
        <taxon>Pucciniales</taxon>
        <taxon>Pucciniaceae</taxon>
        <taxon>Puccinia</taxon>
    </lineage>
</organism>
<dbReference type="EMBL" id="CM045879">
    <property type="protein sequence ID" value="KAI7938716.1"/>
    <property type="molecule type" value="Genomic_DNA"/>
</dbReference>
<gene>
    <name evidence="1" type="ORF">MJO28_014295</name>
</gene>
<protein>
    <submittedName>
        <fullName evidence="1">Uncharacterized protein</fullName>
    </submittedName>
</protein>
<reference evidence="2" key="2">
    <citation type="journal article" date="2018" name="Mol. Plant Microbe Interact.">
        <title>Genome sequence resources for the wheat stripe rust pathogen (Puccinia striiformis f. sp. tritici) and the barley stripe rust pathogen (Puccinia striiformis f. sp. hordei).</title>
        <authorList>
            <person name="Xia C."/>
            <person name="Wang M."/>
            <person name="Yin C."/>
            <person name="Cornejo O.E."/>
            <person name="Hulbert S.H."/>
            <person name="Chen X."/>
        </authorList>
    </citation>
    <scope>NUCLEOTIDE SEQUENCE [LARGE SCALE GENOMIC DNA]</scope>
    <source>
        <strain evidence="2">93-210</strain>
    </source>
</reference>
<evidence type="ECO:0000313" key="2">
    <source>
        <dbReference type="Proteomes" id="UP001060170"/>
    </source>
</evidence>
<reference evidence="2" key="1">
    <citation type="journal article" date="2018" name="BMC Genomics">
        <title>Genomic insights into host adaptation between the wheat stripe rust pathogen (Puccinia striiformis f. sp. tritici) and the barley stripe rust pathogen (Puccinia striiformis f. sp. hordei).</title>
        <authorList>
            <person name="Xia C."/>
            <person name="Wang M."/>
            <person name="Yin C."/>
            <person name="Cornejo O.E."/>
            <person name="Hulbert S.H."/>
            <person name="Chen X."/>
        </authorList>
    </citation>
    <scope>NUCLEOTIDE SEQUENCE [LARGE SCALE GENOMIC DNA]</scope>
    <source>
        <strain evidence="2">93-210</strain>
    </source>
</reference>
<reference evidence="1 2" key="3">
    <citation type="journal article" date="2022" name="Microbiol. Spectr.">
        <title>Folding features and dynamics of 3D genome architecture in plant fungal pathogens.</title>
        <authorList>
            <person name="Xia C."/>
        </authorList>
    </citation>
    <scope>NUCLEOTIDE SEQUENCE [LARGE SCALE GENOMIC DNA]</scope>
    <source>
        <strain evidence="1 2">93-210</strain>
    </source>
</reference>
<proteinExistence type="predicted"/>
<accession>A0ACC0DTR9</accession>
<evidence type="ECO:0000313" key="1">
    <source>
        <dbReference type="EMBL" id="KAI7938716.1"/>
    </source>
</evidence>
<dbReference type="Proteomes" id="UP001060170">
    <property type="component" value="Chromosome 15"/>
</dbReference>